<dbReference type="Pfam" id="PF00536">
    <property type="entry name" value="SAM_1"/>
    <property type="match status" value="2"/>
</dbReference>
<comment type="subcellular location">
    <subcellularLocation>
        <location evidence="1">Cytoplasm</location>
    </subcellularLocation>
</comment>
<dbReference type="GO" id="GO:0050808">
    <property type="term" value="P:synapse organization"/>
    <property type="evidence" value="ECO:0007669"/>
    <property type="project" value="TreeGrafter"/>
</dbReference>
<dbReference type="InParanoid" id="A0A673XH68"/>
<dbReference type="CDD" id="cd09565">
    <property type="entry name" value="SAM_liprin-alpha1_2_3_4_repeat2"/>
    <property type="match status" value="1"/>
</dbReference>
<dbReference type="GeneTree" id="ENSGT01050000244900"/>
<keyword evidence="4" id="KW-0597">Phosphoprotein</keyword>
<feature type="region of interest" description="Disordered" evidence="8">
    <location>
        <begin position="172"/>
        <end position="241"/>
    </location>
</feature>
<dbReference type="SMART" id="SM00454">
    <property type="entry name" value="SAM"/>
    <property type="match status" value="3"/>
</dbReference>
<dbReference type="Ensembl" id="ENSSTUT00000021794.1">
    <property type="protein sequence ID" value="ENSSTUP00000020718.1"/>
    <property type="gene ID" value="ENSSTUG00000009200.1"/>
</dbReference>
<sequence>VTFPSSHSIPFLSLPHSPPFLVQTLNEQEWERVQQANVLANVAQAFESDLDTSDLEDDERETMFSSVDLLSPAGQADAQTLALMLQEQLDAINNEIRMIQEEKENTAMLAEEIESRVGSGDTPSPPPPWGGSSPPGSGSSTPRRIPNRSPNREVDRMGVMTLVRERPIPFMTTLQDGQGSNPSSSNSSQDSLNKAAKKKSIKSSIGRLFGKKEKGRPGPPGSKESPGSQGQSPGSQGQHELLEEARRQSLPFAQWDGPTVVVWLELWVGMPAWYVAACRANVKSGAIMSALSDTEIQREIGISNPLHRLKLRLAIQEIMSLTSPSAPPTSRTSTGNVWVTHEELECLAATPSTTLAYGDMNHEWIGNEWLPSLGLPQYRSYFMESLVDARMLDHLTKKDMRGQLKMVDSFHRNSFQCGVMCLRRLNYDRKELERRRDETQLELQDVLVWSNERVISWVQAMGLKEYSNNLLESGVHGALLALDETFDHNALALLLQIPTQNTQARAALESEYNSLLATGTERRLDEEDDNNFRRAPSWRKKFRPKDARGMSPGSADTLPANFRLTNSNAASPSTQPKRSPMDGRTRGWVHGE</sequence>
<feature type="compositionally biased region" description="Low complexity" evidence="8">
    <location>
        <begin position="130"/>
        <end position="142"/>
    </location>
</feature>
<dbReference type="InterPro" id="IPR013761">
    <property type="entry name" value="SAM/pointed_sf"/>
</dbReference>
<comment type="similarity">
    <text evidence="2">Belongs to the liprin family. Liprin-alpha subfamily.</text>
</comment>
<dbReference type="InterPro" id="IPR029515">
    <property type="entry name" value="Liprin"/>
</dbReference>
<evidence type="ECO:0000256" key="6">
    <source>
        <dbReference type="ARBA" id="ARBA00023054"/>
    </source>
</evidence>
<dbReference type="FunFam" id="1.10.150.50:FF:000002">
    <property type="entry name" value="PTPRF interacting protein alpha 1"/>
    <property type="match status" value="1"/>
</dbReference>
<feature type="region of interest" description="Disordered" evidence="8">
    <location>
        <begin position="523"/>
        <end position="592"/>
    </location>
</feature>
<evidence type="ECO:0000256" key="4">
    <source>
        <dbReference type="ARBA" id="ARBA00022553"/>
    </source>
</evidence>
<organism evidence="10 11">
    <name type="scientific">Salmo trutta</name>
    <name type="common">Brown trout</name>
    <dbReference type="NCBI Taxonomy" id="8032"/>
    <lineage>
        <taxon>Eukaryota</taxon>
        <taxon>Metazoa</taxon>
        <taxon>Chordata</taxon>
        <taxon>Craniata</taxon>
        <taxon>Vertebrata</taxon>
        <taxon>Euteleostomi</taxon>
        <taxon>Actinopterygii</taxon>
        <taxon>Neopterygii</taxon>
        <taxon>Teleostei</taxon>
        <taxon>Protacanthopterygii</taxon>
        <taxon>Salmoniformes</taxon>
        <taxon>Salmonidae</taxon>
        <taxon>Salmoninae</taxon>
        <taxon>Salmo</taxon>
    </lineage>
</organism>
<evidence type="ECO:0000256" key="1">
    <source>
        <dbReference type="ARBA" id="ARBA00004496"/>
    </source>
</evidence>
<dbReference type="FunFam" id="1.10.150.50:FF:000003">
    <property type="entry name" value="liprin-alpha-2 isoform X1"/>
    <property type="match status" value="1"/>
</dbReference>
<dbReference type="FunFam" id="1.10.150.50:FF:000004">
    <property type="entry name" value="PTPRF interacting protein alpha 1"/>
    <property type="match status" value="1"/>
</dbReference>
<dbReference type="CDD" id="cd09562">
    <property type="entry name" value="SAM_liprin-alpha1_2_3_4_repeat1"/>
    <property type="match status" value="1"/>
</dbReference>
<keyword evidence="11" id="KW-1185">Reference proteome</keyword>
<evidence type="ECO:0000313" key="11">
    <source>
        <dbReference type="Proteomes" id="UP000472277"/>
    </source>
</evidence>
<feature type="domain" description="SAM" evidence="9">
    <location>
        <begin position="368"/>
        <end position="425"/>
    </location>
</feature>
<dbReference type="PANTHER" id="PTHR12587">
    <property type="entry name" value="LAR INTERACTING PROTEIN LIP -RELATED PROTEIN"/>
    <property type="match status" value="1"/>
</dbReference>
<evidence type="ECO:0000313" key="10">
    <source>
        <dbReference type="Ensembl" id="ENSSTUP00000020718.1"/>
    </source>
</evidence>
<evidence type="ECO:0000256" key="3">
    <source>
        <dbReference type="ARBA" id="ARBA00022490"/>
    </source>
</evidence>
<keyword evidence="6 7" id="KW-0175">Coiled coil</keyword>
<evidence type="ECO:0000259" key="9">
    <source>
        <dbReference type="PROSITE" id="PS50105"/>
    </source>
</evidence>
<dbReference type="InterPro" id="IPR037620">
    <property type="entry name" value="LIP-1_SAM_1"/>
</dbReference>
<dbReference type="OMA" id="GATHKEF"/>
<dbReference type="Gene3D" id="1.10.150.50">
    <property type="entry name" value="Transcription Factor, Ets-1"/>
    <property type="match status" value="3"/>
</dbReference>
<dbReference type="GO" id="GO:0005737">
    <property type="term" value="C:cytoplasm"/>
    <property type="evidence" value="ECO:0007669"/>
    <property type="project" value="UniProtKB-SubCell"/>
</dbReference>
<reference evidence="10" key="1">
    <citation type="submission" date="2025-08" db="UniProtKB">
        <authorList>
            <consortium name="Ensembl"/>
        </authorList>
    </citation>
    <scope>IDENTIFICATION</scope>
</reference>
<reference evidence="10" key="2">
    <citation type="submission" date="2025-09" db="UniProtKB">
        <authorList>
            <consortium name="Ensembl"/>
        </authorList>
    </citation>
    <scope>IDENTIFICATION</scope>
</reference>
<dbReference type="PROSITE" id="PS50105">
    <property type="entry name" value="SAM_DOMAIN"/>
    <property type="match status" value="3"/>
</dbReference>
<dbReference type="GO" id="GO:0048786">
    <property type="term" value="C:presynaptic active zone"/>
    <property type="evidence" value="ECO:0007669"/>
    <property type="project" value="TreeGrafter"/>
</dbReference>
<dbReference type="InterPro" id="IPR037621">
    <property type="entry name" value="LIP-1_SAM_2"/>
</dbReference>
<feature type="compositionally biased region" description="Basic and acidic residues" evidence="8">
    <location>
        <begin position="579"/>
        <end position="592"/>
    </location>
</feature>
<evidence type="ECO:0000256" key="5">
    <source>
        <dbReference type="ARBA" id="ARBA00022737"/>
    </source>
</evidence>
<feature type="compositionally biased region" description="Low complexity" evidence="8">
    <location>
        <begin position="176"/>
        <end position="191"/>
    </location>
</feature>
<keyword evidence="3" id="KW-0963">Cytoplasm</keyword>
<dbReference type="Proteomes" id="UP000472277">
    <property type="component" value="Chromosome 29"/>
</dbReference>
<dbReference type="InterPro" id="IPR001660">
    <property type="entry name" value="SAM"/>
</dbReference>
<evidence type="ECO:0000256" key="7">
    <source>
        <dbReference type="SAM" id="Coils"/>
    </source>
</evidence>
<proteinExistence type="inferred from homology"/>
<evidence type="ECO:0000256" key="2">
    <source>
        <dbReference type="ARBA" id="ARBA00007026"/>
    </source>
</evidence>
<protein>
    <recommendedName>
        <fullName evidence="9">SAM domain-containing protein</fullName>
    </recommendedName>
</protein>
<dbReference type="InterPro" id="IPR037622">
    <property type="entry name" value="LIP-1_SAM_3"/>
</dbReference>
<feature type="domain" description="SAM" evidence="9">
    <location>
        <begin position="449"/>
        <end position="518"/>
    </location>
</feature>
<name>A0A673XH68_SALTR</name>
<accession>A0A673XH68</accession>
<dbReference type="AlphaFoldDB" id="A0A673XH68"/>
<dbReference type="CDD" id="cd09568">
    <property type="entry name" value="SAM_liprin-alpha1_2_3_4_repeat3"/>
    <property type="match status" value="1"/>
</dbReference>
<keyword evidence="5" id="KW-0677">Repeat</keyword>
<feature type="region of interest" description="Disordered" evidence="8">
    <location>
        <begin position="114"/>
        <end position="158"/>
    </location>
</feature>
<feature type="coiled-coil region" evidence="7">
    <location>
        <begin position="82"/>
        <end position="109"/>
    </location>
</feature>
<dbReference type="SUPFAM" id="SSF47769">
    <property type="entry name" value="SAM/Pointed domain"/>
    <property type="match status" value="3"/>
</dbReference>
<evidence type="ECO:0000256" key="8">
    <source>
        <dbReference type="SAM" id="MobiDB-lite"/>
    </source>
</evidence>
<feature type="compositionally biased region" description="Low complexity" evidence="8">
    <location>
        <begin position="221"/>
        <end position="238"/>
    </location>
</feature>
<dbReference type="PANTHER" id="PTHR12587:SF15">
    <property type="entry name" value="LIPRIN-ALPHA-1"/>
    <property type="match status" value="1"/>
</dbReference>
<dbReference type="Pfam" id="PF07647">
    <property type="entry name" value="SAM_2"/>
    <property type="match status" value="1"/>
</dbReference>
<feature type="domain" description="SAM" evidence="9">
    <location>
        <begin position="255"/>
        <end position="321"/>
    </location>
</feature>
<feature type="compositionally biased region" description="Polar residues" evidence="8">
    <location>
        <begin position="563"/>
        <end position="577"/>
    </location>
</feature>